<feature type="compositionally biased region" description="Polar residues" evidence="2">
    <location>
        <begin position="473"/>
        <end position="504"/>
    </location>
</feature>
<feature type="region of interest" description="Disordered" evidence="2">
    <location>
        <begin position="517"/>
        <end position="557"/>
    </location>
</feature>
<keyword evidence="1" id="KW-0175">Coiled coil</keyword>
<feature type="region of interest" description="Disordered" evidence="2">
    <location>
        <begin position="759"/>
        <end position="884"/>
    </location>
</feature>
<feature type="compositionally biased region" description="Basic and acidic residues" evidence="2">
    <location>
        <begin position="446"/>
        <end position="455"/>
    </location>
</feature>
<feature type="compositionally biased region" description="Basic and acidic residues" evidence="2">
    <location>
        <begin position="712"/>
        <end position="725"/>
    </location>
</feature>
<evidence type="ECO:0000256" key="1">
    <source>
        <dbReference type="SAM" id="Coils"/>
    </source>
</evidence>
<evidence type="ECO:0000313" key="3">
    <source>
        <dbReference type="EMBL" id="RYO89974.1"/>
    </source>
</evidence>
<proteinExistence type="predicted"/>
<dbReference type="EMBL" id="QJNS01000064">
    <property type="protein sequence ID" value="RYO89974.1"/>
    <property type="molecule type" value="Genomic_DNA"/>
</dbReference>
<name>A0ABY0HDA3_9PEZI</name>
<feature type="compositionally biased region" description="Low complexity" evidence="2">
    <location>
        <begin position="135"/>
        <end position="152"/>
    </location>
</feature>
<evidence type="ECO:0000256" key="2">
    <source>
        <dbReference type="SAM" id="MobiDB-lite"/>
    </source>
</evidence>
<feature type="compositionally biased region" description="Basic and acidic residues" evidence="2">
    <location>
        <begin position="430"/>
        <end position="439"/>
    </location>
</feature>
<dbReference type="Proteomes" id="UP000294003">
    <property type="component" value="Unassembled WGS sequence"/>
</dbReference>
<keyword evidence="4" id="KW-1185">Reference proteome</keyword>
<evidence type="ECO:0008006" key="5">
    <source>
        <dbReference type="Google" id="ProtNLM"/>
    </source>
</evidence>
<comment type="caution">
    <text evidence="3">The sequence shown here is derived from an EMBL/GenBank/DDBJ whole genome shotgun (WGS) entry which is preliminary data.</text>
</comment>
<reference evidence="3 4" key="1">
    <citation type="submission" date="2018-06" db="EMBL/GenBank/DDBJ databases">
        <title>Complete Genomes of Monosporascus.</title>
        <authorList>
            <person name="Robinson A.J."/>
            <person name="Natvig D.O."/>
        </authorList>
    </citation>
    <scope>NUCLEOTIDE SEQUENCE [LARGE SCALE GENOMIC DNA]</scope>
    <source>
        <strain evidence="3 4">CBS 609.92</strain>
    </source>
</reference>
<gene>
    <name evidence="3" type="ORF">DL762_002923</name>
</gene>
<sequence>MDIDSPFFQKEFDSSSEDVNPPIPSQSPAYRFVQGRTPALRPGFTQSSSAGDYRSVIDDLTIENKRLKEELKKYKQMDPASLRRDKLFEVKVHGLPSRKRRELEAALRDFTTSLEGSSTGDSPGRKKGKSKDMNSSSGAVSKHASSTSGSHSRPVDSAYASMSGTAASSAPSLSSKAKFAKQRSNSRIQNYLRDIPDGLLPRTPVMSEKDRKKLVVRKLEHLFTGKMGGQKEQSQVQFVPAPIAEDVEMETTATDDKNAIPALEASREARIRPREHRWKGGRSRGAGSASNEHSNGEQTESRDASGSGSGHGGGSGNGNGSGNGGNANTSPQGSAAPEQRPARPRDLDPDRRQVPSENLDYIRHLGLVAPESQKQYSAKDMSPDAEGWVYLNLLCNLAQLHMLNVTPDFIRSAVSEKSAKFQLSHDGRKIRWRGGEDGTKFSSDSSGRDSRKNQSSDDTDGSNDQDQRKKQKTQASTSNDVLSQDASNLKPQYQTRQDSNSSKSFHYKPLFVHYNASSSDELPSEGDGTGSSCGAEESNLGPISRWGQSGMSGFSQRKRRRDGAIIYYSGAPFCTDLSGDIGGASTDTTYDMTSSSQLPLSLDISRPELFRSPSGSSLPYRPLSGLPSHRATMDLDVPPEPQRLTSGETDGDDDIEANFEWSDSQQHTPLMNLEASGLGGICPEDHFVVVVTTRRPKRPPMHDSSNDDDSVSSERRKVSPRRSQEPADSIASRLAAMTTNSPHPASVRSTARHRIEIEYVTGQTRRLPPVPLPPPAFYYDSSNSDVDDETGYQSDGFISRQATFEEESALTDDDLSGNDEEDEHSSEPPSGSISSDSVEPLPAAAVVGRDRLGGISGLSNMTGSSVATAGGAPSGYNSSMEESA</sequence>
<feature type="compositionally biased region" description="Basic residues" evidence="2">
    <location>
        <begin position="273"/>
        <end position="282"/>
    </location>
</feature>
<feature type="region of interest" description="Disordered" evidence="2">
    <location>
        <begin position="430"/>
        <end position="504"/>
    </location>
</feature>
<feature type="compositionally biased region" description="Polar residues" evidence="2">
    <location>
        <begin position="857"/>
        <end position="867"/>
    </location>
</feature>
<accession>A0ABY0HDA3</accession>
<feature type="compositionally biased region" description="Basic and acidic residues" evidence="2">
    <location>
        <begin position="340"/>
        <end position="354"/>
    </location>
</feature>
<feature type="compositionally biased region" description="Polar residues" evidence="2">
    <location>
        <begin position="546"/>
        <end position="555"/>
    </location>
</feature>
<organism evidence="3 4">
    <name type="scientific">Monosporascus cannonballus</name>
    <dbReference type="NCBI Taxonomy" id="155416"/>
    <lineage>
        <taxon>Eukaryota</taxon>
        <taxon>Fungi</taxon>
        <taxon>Dikarya</taxon>
        <taxon>Ascomycota</taxon>
        <taxon>Pezizomycotina</taxon>
        <taxon>Sordariomycetes</taxon>
        <taxon>Xylariomycetidae</taxon>
        <taxon>Xylariales</taxon>
        <taxon>Xylariales incertae sedis</taxon>
        <taxon>Monosporascus</taxon>
    </lineage>
</organism>
<feature type="compositionally biased region" description="Acidic residues" evidence="2">
    <location>
        <begin position="804"/>
        <end position="824"/>
    </location>
</feature>
<feature type="region of interest" description="Disordered" evidence="2">
    <location>
        <begin position="250"/>
        <end position="354"/>
    </location>
</feature>
<dbReference type="Pfam" id="PF09421">
    <property type="entry name" value="FRQ"/>
    <property type="match status" value="1"/>
</dbReference>
<feature type="compositionally biased region" description="Low complexity" evidence="2">
    <location>
        <begin position="166"/>
        <end position="177"/>
    </location>
</feature>
<feature type="region of interest" description="Disordered" evidence="2">
    <location>
        <begin position="1"/>
        <end position="29"/>
    </location>
</feature>
<feature type="region of interest" description="Disordered" evidence="2">
    <location>
        <begin position="693"/>
        <end position="729"/>
    </location>
</feature>
<protein>
    <recommendedName>
        <fullName evidence="5">Frequency clock protein</fullName>
    </recommendedName>
</protein>
<feature type="region of interest" description="Disordered" evidence="2">
    <location>
        <begin position="109"/>
        <end position="188"/>
    </location>
</feature>
<feature type="region of interest" description="Disordered" evidence="2">
    <location>
        <begin position="611"/>
        <end position="656"/>
    </location>
</feature>
<feature type="compositionally biased region" description="Low complexity" evidence="2">
    <location>
        <begin position="827"/>
        <end position="840"/>
    </location>
</feature>
<feature type="coiled-coil region" evidence="1">
    <location>
        <begin position="50"/>
        <end position="77"/>
    </location>
</feature>
<feature type="compositionally biased region" description="Polar residues" evidence="2">
    <location>
        <begin position="875"/>
        <end position="884"/>
    </location>
</feature>
<feature type="compositionally biased region" description="Polar residues" evidence="2">
    <location>
        <begin position="110"/>
        <end position="121"/>
    </location>
</feature>
<evidence type="ECO:0000313" key="4">
    <source>
        <dbReference type="Proteomes" id="UP000294003"/>
    </source>
</evidence>
<feature type="compositionally biased region" description="Gly residues" evidence="2">
    <location>
        <begin position="307"/>
        <end position="325"/>
    </location>
</feature>
<dbReference type="InterPro" id="IPR018554">
    <property type="entry name" value="FRQ"/>
</dbReference>